<dbReference type="EMBL" id="GBRH01194911">
    <property type="protein sequence ID" value="JAE02985.1"/>
    <property type="molecule type" value="Transcribed_RNA"/>
</dbReference>
<reference evidence="1" key="2">
    <citation type="journal article" date="2015" name="Data Brief">
        <title>Shoot transcriptome of the giant reed, Arundo donax.</title>
        <authorList>
            <person name="Barrero R.A."/>
            <person name="Guerrero F.D."/>
            <person name="Moolhuijzen P."/>
            <person name="Goolsby J.A."/>
            <person name="Tidwell J."/>
            <person name="Bellgard S.E."/>
            <person name="Bellgard M.I."/>
        </authorList>
    </citation>
    <scope>NUCLEOTIDE SEQUENCE</scope>
    <source>
        <tissue evidence="1">Shoot tissue taken approximately 20 cm above the soil surface</tissue>
    </source>
</reference>
<reference evidence="1" key="1">
    <citation type="submission" date="2014-09" db="EMBL/GenBank/DDBJ databases">
        <authorList>
            <person name="Magalhaes I.L.F."/>
            <person name="Oliveira U."/>
            <person name="Santos F.R."/>
            <person name="Vidigal T.H.D.A."/>
            <person name="Brescovit A.D."/>
            <person name="Santos A.J."/>
        </authorList>
    </citation>
    <scope>NUCLEOTIDE SEQUENCE</scope>
    <source>
        <tissue evidence="1">Shoot tissue taken approximately 20 cm above the soil surface</tissue>
    </source>
</reference>
<accession>A0A0A9EQG0</accession>
<dbReference type="AlphaFoldDB" id="A0A0A9EQG0"/>
<name>A0A0A9EQG0_ARUDO</name>
<evidence type="ECO:0000313" key="1">
    <source>
        <dbReference type="EMBL" id="JAE02985.1"/>
    </source>
</evidence>
<protein>
    <submittedName>
        <fullName evidence="1">Uncharacterized protein</fullName>
    </submittedName>
</protein>
<organism evidence="1">
    <name type="scientific">Arundo donax</name>
    <name type="common">Giant reed</name>
    <name type="synonym">Donax arundinaceus</name>
    <dbReference type="NCBI Taxonomy" id="35708"/>
    <lineage>
        <taxon>Eukaryota</taxon>
        <taxon>Viridiplantae</taxon>
        <taxon>Streptophyta</taxon>
        <taxon>Embryophyta</taxon>
        <taxon>Tracheophyta</taxon>
        <taxon>Spermatophyta</taxon>
        <taxon>Magnoliopsida</taxon>
        <taxon>Liliopsida</taxon>
        <taxon>Poales</taxon>
        <taxon>Poaceae</taxon>
        <taxon>PACMAD clade</taxon>
        <taxon>Arundinoideae</taxon>
        <taxon>Arundineae</taxon>
        <taxon>Arundo</taxon>
    </lineage>
</organism>
<sequence>MGREIGDFPPSLFSFRERCRGSVC</sequence>
<proteinExistence type="predicted"/>